<dbReference type="Pfam" id="PF06908">
    <property type="entry name" value="YpsA"/>
    <property type="match status" value="1"/>
</dbReference>
<evidence type="ECO:0000256" key="1">
    <source>
        <dbReference type="HAMAP-Rule" id="MF_01575"/>
    </source>
</evidence>
<comment type="caution">
    <text evidence="2">The sequence shown here is derived from an EMBL/GenBank/DDBJ whole genome shotgun (WGS) entry which is preliminary data.</text>
</comment>
<name>A0ABW4BHL1_9LACO</name>
<dbReference type="PANTHER" id="PTHR38440">
    <property type="entry name" value="UPF0398 PROTEIN YPSA"/>
    <property type="match status" value="1"/>
</dbReference>
<dbReference type="PIRSF" id="PIRSF021290">
    <property type="entry name" value="DUF1273"/>
    <property type="match status" value="1"/>
</dbReference>
<sequence length="190" mass="21332">MARLWLTGYRAWEVNAYGDQDPKITVIKYTLKNALRPLIEDGLEWVITGGELGVEQWGAAAALELKAAYPQLQVAMMLPFGDFGHQWNEANQTKLQTLAAQVDFSQATSSGPYESPAQLSGYTRFMAQHTDGALMLYDLDFEGKPKFAYQAALAEQARREYPLTLITMPDLEESARDYAENQANEHFQSD</sequence>
<proteinExistence type="inferred from homology"/>
<evidence type="ECO:0000313" key="2">
    <source>
        <dbReference type="EMBL" id="MFD1399965.1"/>
    </source>
</evidence>
<reference evidence="3" key="1">
    <citation type="journal article" date="2019" name="Int. J. Syst. Evol. Microbiol.">
        <title>The Global Catalogue of Microorganisms (GCM) 10K type strain sequencing project: providing services to taxonomists for standard genome sequencing and annotation.</title>
        <authorList>
            <consortium name="The Broad Institute Genomics Platform"/>
            <consortium name="The Broad Institute Genome Sequencing Center for Infectious Disease"/>
            <person name="Wu L."/>
            <person name="Ma J."/>
        </authorList>
    </citation>
    <scope>NUCLEOTIDE SEQUENCE [LARGE SCALE GENOMIC DNA]</scope>
    <source>
        <strain evidence="3">CCM 9110</strain>
    </source>
</reference>
<dbReference type="SUPFAM" id="SSF102405">
    <property type="entry name" value="MCP/YpsA-like"/>
    <property type="match status" value="1"/>
</dbReference>
<dbReference type="PANTHER" id="PTHR38440:SF1">
    <property type="entry name" value="UPF0398 PROTEIN SPR0331"/>
    <property type="match status" value="1"/>
</dbReference>
<organism evidence="2 3">
    <name type="scientific">Lacticaseibacillus suilingensis</name>
    <dbReference type="NCBI Taxonomy" id="2799577"/>
    <lineage>
        <taxon>Bacteria</taxon>
        <taxon>Bacillati</taxon>
        <taxon>Bacillota</taxon>
        <taxon>Bacilli</taxon>
        <taxon>Lactobacillales</taxon>
        <taxon>Lactobacillaceae</taxon>
        <taxon>Lacticaseibacillus</taxon>
    </lineage>
</organism>
<dbReference type="Proteomes" id="UP001597199">
    <property type="component" value="Unassembled WGS sequence"/>
</dbReference>
<protein>
    <recommendedName>
        <fullName evidence="1">UPF0398 protein ACFQ41_11655</fullName>
    </recommendedName>
</protein>
<dbReference type="EMBL" id="JBHTOA010000046">
    <property type="protein sequence ID" value="MFD1399965.1"/>
    <property type="molecule type" value="Genomic_DNA"/>
</dbReference>
<evidence type="ECO:0000313" key="3">
    <source>
        <dbReference type="Proteomes" id="UP001597199"/>
    </source>
</evidence>
<dbReference type="InterPro" id="IPR010697">
    <property type="entry name" value="YspA"/>
</dbReference>
<dbReference type="RefSeq" id="WP_204118978.1">
    <property type="nucleotide sequence ID" value="NZ_BOLV01000009.1"/>
</dbReference>
<keyword evidence="3" id="KW-1185">Reference proteome</keyword>
<dbReference type="NCBIfam" id="NF010181">
    <property type="entry name" value="PRK13660.1"/>
    <property type="match status" value="1"/>
</dbReference>
<dbReference type="Gene3D" id="3.40.50.450">
    <property type="match status" value="1"/>
</dbReference>
<comment type="similarity">
    <text evidence="1">Belongs to the UPF0398 family.</text>
</comment>
<accession>A0ABW4BHL1</accession>
<gene>
    <name evidence="2" type="ORF">ACFQ41_11655</name>
</gene>
<dbReference type="HAMAP" id="MF_01575">
    <property type="entry name" value="UPF0398"/>
    <property type="match status" value="1"/>
</dbReference>